<evidence type="ECO:0000313" key="2">
    <source>
        <dbReference type="EMBL" id="MCC8363977.1"/>
    </source>
</evidence>
<feature type="chain" id="PRO_5046779760" description="DUF4142 domain-containing protein" evidence="1">
    <location>
        <begin position="21"/>
        <end position="177"/>
    </location>
</feature>
<comment type="caution">
    <text evidence="2">The sequence shown here is derived from an EMBL/GenBank/DDBJ whole genome shotgun (WGS) entry which is preliminary data.</text>
</comment>
<dbReference type="Proteomes" id="UP001165293">
    <property type="component" value="Unassembled WGS sequence"/>
</dbReference>
<protein>
    <recommendedName>
        <fullName evidence="4">DUF4142 domain-containing protein</fullName>
    </recommendedName>
</protein>
<keyword evidence="1" id="KW-0732">Signal</keyword>
<accession>A0ABS8JK45</accession>
<sequence>MNAKLLSLSFAMTIALAACAKTETPAADATASNATAAAPAAPTAPVAPEAPAAPAGDIELTMAKVDAWLAASKNLAIAEQSDASLDSAMNASEEDSAKYAARLEATPKLREAIEEAGMSTRDYALTSEALVSTLMAVGAVDAGLVKEIPAEIHPQHVEFVKAHRAEIEKKMQGGAEG</sequence>
<proteinExistence type="predicted"/>
<gene>
    <name evidence="2" type="ORF">LK996_12935</name>
</gene>
<evidence type="ECO:0000313" key="3">
    <source>
        <dbReference type="Proteomes" id="UP001165293"/>
    </source>
</evidence>
<organism evidence="2 3">
    <name type="scientific">Noviluteimonas lactosilytica</name>
    <dbReference type="NCBI Taxonomy" id="2888523"/>
    <lineage>
        <taxon>Bacteria</taxon>
        <taxon>Pseudomonadati</taxon>
        <taxon>Pseudomonadota</taxon>
        <taxon>Gammaproteobacteria</taxon>
        <taxon>Lysobacterales</taxon>
        <taxon>Lysobacteraceae</taxon>
        <taxon>Noviluteimonas</taxon>
    </lineage>
</organism>
<name>A0ABS8JK45_9GAMM</name>
<feature type="signal peptide" evidence="1">
    <location>
        <begin position="1"/>
        <end position="20"/>
    </location>
</feature>
<keyword evidence="3" id="KW-1185">Reference proteome</keyword>
<dbReference type="PROSITE" id="PS51257">
    <property type="entry name" value="PROKAR_LIPOPROTEIN"/>
    <property type="match status" value="1"/>
</dbReference>
<reference evidence="2" key="1">
    <citation type="submission" date="2021-10" db="EMBL/GenBank/DDBJ databases">
        <authorList>
            <person name="Lyu M."/>
            <person name="Wang X."/>
            <person name="Meng X."/>
            <person name="Xu K."/>
        </authorList>
    </citation>
    <scope>NUCLEOTIDE SEQUENCE</scope>
    <source>
        <strain evidence="2">A6</strain>
    </source>
</reference>
<dbReference type="EMBL" id="JAJGAK010000003">
    <property type="protein sequence ID" value="MCC8363977.1"/>
    <property type="molecule type" value="Genomic_DNA"/>
</dbReference>
<evidence type="ECO:0008006" key="4">
    <source>
        <dbReference type="Google" id="ProtNLM"/>
    </source>
</evidence>
<dbReference type="RefSeq" id="WP_230527769.1">
    <property type="nucleotide sequence ID" value="NZ_JAJGAK010000003.1"/>
</dbReference>
<evidence type="ECO:0000256" key="1">
    <source>
        <dbReference type="SAM" id="SignalP"/>
    </source>
</evidence>